<dbReference type="SMART" id="SM01403">
    <property type="entry name" value="Ribosomal_S10"/>
    <property type="match status" value="1"/>
</dbReference>
<evidence type="ECO:0000256" key="3">
    <source>
        <dbReference type="ARBA" id="ARBA00023274"/>
    </source>
</evidence>
<dbReference type="PRINTS" id="PR00971">
    <property type="entry name" value="RIBOSOMALS10"/>
</dbReference>
<evidence type="ECO:0000313" key="7">
    <source>
        <dbReference type="EMBL" id="WYY00417.1"/>
    </source>
</evidence>
<dbReference type="PROSITE" id="PS00361">
    <property type="entry name" value="RIBOSOMAL_S10"/>
    <property type="match status" value="1"/>
</dbReference>
<evidence type="ECO:0000256" key="2">
    <source>
        <dbReference type="ARBA" id="ARBA00022980"/>
    </source>
</evidence>
<dbReference type="HAMAP" id="MF_00508">
    <property type="entry name" value="Ribosomal_uS10"/>
    <property type="match status" value="1"/>
</dbReference>
<evidence type="ECO:0000256" key="1">
    <source>
        <dbReference type="ARBA" id="ARBA00007102"/>
    </source>
</evidence>
<dbReference type="Gene3D" id="3.30.70.600">
    <property type="entry name" value="Ribosomal protein S10 domain"/>
    <property type="match status" value="1"/>
</dbReference>
<dbReference type="RefSeq" id="WP_393970755.1">
    <property type="nucleotide sequence ID" value="NZ_CP133772.1"/>
</dbReference>
<name>A0AAX4NFY1_9ARCH</name>
<sequence>MASYRARISLSGTEHKIVDVVCDEIKGIAKRTGVEVHGPVPLPTKRLVVPVRKSPDGEGSPTWDRWEMRVHKRLIDVDADERTLRQLMRIPIPDGVQIEIQIKS</sequence>
<comment type="subunit">
    <text evidence="5">Part of the 30S ribosomal subunit.</text>
</comment>
<dbReference type="EMBL" id="CP133772">
    <property type="protein sequence ID" value="WYY00417.1"/>
    <property type="molecule type" value="Genomic_DNA"/>
</dbReference>
<dbReference type="GO" id="GO:0003735">
    <property type="term" value="F:structural constituent of ribosome"/>
    <property type="evidence" value="ECO:0007669"/>
    <property type="project" value="UniProtKB-UniRule"/>
</dbReference>
<dbReference type="Pfam" id="PF00338">
    <property type="entry name" value="Ribosomal_S10"/>
    <property type="match status" value="1"/>
</dbReference>
<reference evidence="7 8" key="1">
    <citation type="submission" date="2023-09" db="EMBL/GenBank/DDBJ databases">
        <authorList>
            <person name="Golyshina O.V."/>
            <person name="Lunev E.A."/>
            <person name="Bargiela R."/>
            <person name="Gaines M.C."/>
            <person name="Daum B."/>
            <person name="Bale N.J."/>
            <person name="Koenen M."/>
            <person name="Sinninghe Damst J.S."/>
            <person name="Yakimov M."/>
            <person name="Golyshin P.N."/>
        </authorList>
    </citation>
    <scope>NUCLEOTIDE SEQUENCE [LARGE SCALE GENOMIC DNA]</scope>
    <source>
        <strain evidence="7 8">M1</strain>
    </source>
</reference>
<keyword evidence="3 5" id="KW-0687">Ribonucleoprotein</keyword>
<evidence type="ECO:0000256" key="4">
    <source>
        <dbReference type="ARBA" id="ARBA00035162"/>
    </source>
</evidence>
<dbReference type="GeneID" id="95967723"/>
<dbReference type="FunFam" id="3.30.70.600:FF:000004">
    <property type="entry name" value="30S ribosomal protein S10"/>
    <property type="match status" value="1"/>
</dbReference>
<dbReference type="InterPro" id="IPR001848">
    <property type="entry name" value="Ribosomal_uS10"/>
</dbReference>
<dbReference type="InterPro" id="IPR027486">
    <property type="entry name" value="Ribosomal_uS10_dom"/>
</dbReference>
<dbReference type="NCBIfam" id="TIGR01046">
    <property type="entry name" value="uS10_euk_arch"/>
    <property type="match status" value="1"/>
</dbReference>
<dbReference type="AlphaFoldDB" id="A0AAX4NFY1"/>
<protein>
    <recommendedName>
        <fullName evidence="4 5">Small ribosomal subunit protein uS10</fullName>
    </recommendedName>
</protein>
<keyword evidence="8" id="KW-1185">Reference proteome</keyword>
<dbReference type="InterPro" id="IPR036838">
    <property type="entry name" value="Ribosomal_uS10_dom_sf"/>
</dbReference>
<gene>
    <name evidence="7" type="primary">rpsJ</name>
    <name evidence="5" type="synonym">rps10</name>
    <name evidence="7" type="ORF">OXIME_000987</name>
</gene>
<dbReference type="InterPro" id="IPR018268">
    <property type="entry name" value="Ribosomal_uS10_CS"/>
</dbReference>
<dbReference type="KEGG" id="omr:OXIME_000987"/>
<evidence type="ECO:0000313" key="8">
    <source>
        <dbReference type="Proteomes" id="UP001451606"/>
    </source>
</evidence>
<keyword evidence="2 5" id="KW-0689">Ribosomal protein</keyword>
<dbReference type="GO" id="GO:0015935">
    <property type="term" value="C:small ribosomal subunit"/>
    <property type="evidence" value="ECO:0007669"/>
    <property type="project" value="UniProtKB-UniRule"/>
</dbReference>
<evidence type="ECO:0000256" key="5">
    <source>
        <dbReference type="HAMAP-Rule" id="MF_00508"/>
    </source>
</evidence>
<evidence type="ECO:0000259" key="6">
    <source>
        <dbReference type="SMART" id="SM01403"/>
    </source>
</evidence>
<organism evidence="7 8">
    <name type="scientific">Oxyplasma meridianum</name>
    <dbReference type="NCBI Taxonomy" id="3073602"/>
    <lineage>
        <taxon>Archaea</taxon>
        <taxon>Methanobacteriati</taxon>
        <taxon>Thermoplasmatota</taxon>
        <taxon>Thermoplasmata</taxon>
        <taxon>Thermoplasmatales</taxon>
        <taxon>Thermoplasmataceae</taxon>
        <taxon>Oxyplasma</taxon>
    </lineage>
</organism>
<dbReference type="SUPFAM" id="SSF54999">
    <property type="entry name" value="Ribosomal protein S10"/>
    <property type="match status" value="1"/>
</dbReference>
<dbReference type="GO" id="GO:0006412">
    <property type="term" value="P:translation"/>
    <property type="evidence" value="ECO:0007669"/>
    <property type="project" value="UniProtKB-UniRule"/>
</dbReference>
<comment type="similarity">
    <text evidence="1 5">Belongs to the universal ribosomal protein uS10 family.</text>
</comment>
<accession>A0AAX4NFY1</accession>
<dbReference type="GO" id="GO:0000049">
    <property type="term" value="F:tRNA binding"/>
    <property type="evidence" value="ECO:0007669"/>
    <property type="project" value="UniProtKB-UniRule"/>
</dbReference>
<dbReference type="Proteomes" id="UP001451606">
    <property type="component" value="Chromosome"/>
</dbReference>
<feature type="domain" description="Small ribosomal subunit protein uS10" evidence="6">
    <location>
        <begin position="7"/>
        <end position="101"/>
    </location>
</feature>
<dbReference type="InterPro" id="IPR005729">
    <property type="entry name" value="Ribosomal_uS10_euk/arc"/>
</dbReference>
<comment type="function">
    <text evidence="5">Involved in the binding of tRNA to the ribosomes.</text>
</comment>
<dbReference type="PANTHER" id="PTHR11700">
    <property type="entry name" value="30S RIBOSOMAL PROTEIN S10 FAMILY MEMBER"/>
    <property type="match status" value="1"/>
</dbReference>
<proteinExistence type="inferred from homology"/>